<dbReference type="Gene3D" id="3.40.50.720">
    <property type="entry name" value="NAD(P)-binding Rossmann-like Domain"/>
    <property type="match status" value="1"/>
</dbReference>
<name>A0A250JNG6_9BACT</name>
<dbReference type="AlphaFoldDB" id="A0A250JNG6"/>
<dbReference type="InterPro" id="IPR036291">
    <property type="entry name" value="NAD(P)-bd_dom_sf"/>
</dbReference>
<dbReference type="Proteomes" id="UP000217343">
    <property type="component" value="Chromosome"/>
</dbReference>
<dbReference type="EMBL" id="CP022203">
    <property type="protein sequence ID" value="ATB45203.1"/>
    <property type="molecule type" value="Genomic_DNA"/>
</dbReference>
<evidence type="ECO:0000259" key="4">
    <source>
        <dbReference type="SMART" id="SM00822"/>
    </source>
</evidence>
<dbReference type="SMART" id="SM00822">
    <property type="entry name" value="PKS_KR"/>
    <property type="match status" value="1"/>
</dbReference>
<dbReference type="InterPro" id="IPR002347">
    <property type="entry name" value="SDR_fam"/>
</dbReference>
<keyword evidence="6" id="KW-1185">Reference proteome</keyword>
<dbReference type="InterPro" id="IPR020904">
    <property type="entry name" value="Sc_DH/Rdtase_CS"/>
</dbReference>
<dbReference type="GO" id="GO:0016491">
    <property type="term" value="F:oxidoreductase activity"/>
    <property type="evidence" value="ECO:0007669"/>
    <property type="project" value="UniProtKB-KW"/>
</dbReference>
<dbReference type="PRINTS" id="PR00080">
    <property type="entry name" value="SDRFAMILY"/>
</dbReference>
<accession>A0A250JNG6</accession>
<organism evidence="5 6">
    <name type="scientific">Corallococcus macrosporus DSM 14697</name>
    <dbReference type="NCBI Taxonomy" id="1189310"/>
    <lineage>
        <taxon>Bacteria</taxon>
        <taxon>Pseudomonadati</taxon>
        <taxon>Myxococcota</taxon>
        <taxon>Myxococcia</taxon>
        <taxon>Myxococcales</taxon>
        <taxon>Cystobacterineae</taxon>
        <taxon>Myxococcaceae</taxon>
        <taxon>Corallococcus</taxon>
    </lineage>
</organism>
<proteinExistence type="inferred from homology"/>
<comment type="similarity">
    <text evidence="1 3">Belongs to the short-chain dehydrogenases/reductases (SDR) family.</text>
</comment>
<dbReference type="CDD" id="cd05374">
    <property type="entry name" value="17beta-HSD-like_SDR_c"/>
    <property type="match status" value="1"/>
</dbReference>
<dbReference type="InterPro" id="IPR057326">
    <property type="entry name" value="KR_dom"/>
</dbReference>
<sequence length="275" mass="29491">MSGSQGSVVLITGASSGIGKACAELLSARGHTVYGTSRRPVEPAPAGYRMLALDVTRDDSVQRAVETVLSREGRIDVVVNNAGHALAGAAEDTSIEEARAQLDANFLGVLRVCKAVLPSMRERRSGRIIQVSSLGGQVGLPFQSLYSASKFALEGFTEALRQEVAEFGIEATLVQPGDVRTHITQNRVCVAKAGEGSAYRERFEAVLRAIESGEREGLAAEAVAKKVLEVMERGAPRVRYPVAQLAQRVAVVAKAVLPSRTFEQLVMSLYGLRRR</sequence>
<dbReference type="PANTHER" id="PTHR43976">
    <property type="entry name" value="SHORT CHAIN DEHYDROGENASE"/>
    <property type="match status" value="1"/>
</dbReference>
<protein>
    <submittedName>
        <fullName evidence="5">Short-chain dehydrogenase/reductase</fullName>
    </submittedName>
</protein>
<evidence type="ECO:0000256" key="3">
    <source>
        <dbReference type="RuleBase" id="RU000363"/>
    </source>
</evidence>
<evidence type="ECO:0000256" key="2">
    <source>
        <dbReference type="ARBA" id="ARBA00023002"/>
    </source>
</evidence>
<dbReference type="PANTHER" id="PTHR43976:SF16">
    <property type="entry name" value="SHORT-CHAIN DEHYDROGENASE_REDUCTASE FAMILY PROTEIN"/>
    <property type="match status" value="1"/>
</dbReference>
<dbReference type="KEGG" id="mmas:MYMAC_000787"/>
<feature type="domain" description="Ketoreductase" evidence="4">
    <location>
        <begin position="7"/>
        <end position="177"/>
    </location>
</feature>
<dbReference type="Pfam" id="PF00106">
    <property type="entry name" value="adh_short"/>
    <property type="match status" value="1"/>
</dbReference>
<keyword evidence="2" id="KW-0560">Oxidoreductase</keyword>
<reference evidence="5 6" key="1">
    <citation type="submission" date="2017-06" db="EMBL/GenBank/DDBJ databases">
        <title>Sequencing and comparative analysis of myxobacterial genomes.</title>
        <authorList>
            <person name="Rupp O."/>
            <person name="Goesmann A."/>
            <person name="Sogaard-Andersen L."/>
        </authorList>
    </citation>
    <scope>NUCLEOTIDE SEQUENCE [LARGE SCALE GENOMIC DNA]</scope>
    <source>
        <strain evidence="5 6">DSM 14697</strain>
    </source>
</reference>
<dbReference type="PRINTS" id="PR00081">
    <property type="entry name" value="GDHRDH"/>
</dbReference>
<dbReference type="InterPro" id="IPR051911">
    <property type="entry name" value="SDR_oxidoreductase"/>
</dbReference>
<gene>
    <name evidence="5" type="ORF">MYMAC_000787</name>
</gene>
<dbReference type="RefSeq" id="WP_095957094.1">
    <property type="nucleotide sequence ID" value="NZ_CP022203.1"/>
</dbReference>
<evidence type="ECO:0000256" key="1">
    <source>
        <dbReference type="ARBA" id="ARBA00006484"/>
    </source>
</evidence>
<dbReference type="SUPFAM" id="SSF51735">
    <property type="entry name" value="NAD(P)-binding Rossmann-fold domains"/>
    <property type="match status" value="1"/>
</dbReference>
<dbReference type="OrthoDB" id="5354363at2"/>
<evidence type="ECO:0000313" key="5">
    <source>
        <dbReference type="EMBL" id="ATB45203.1"/>
    </source>
</evidence>
<evidence type="ECO:0000313" key="6">
    <source>
        <dbReference type="Proteomes" id="UP000217343"/>
    </source>
</evidence>
<dbReference type="PROSITE" id="PS00061">
    <property type="entry name" value="ADH_SHORT"/>
    <property type="match status" value="1"/>
</dbReference>